<evidence type="ECO:0000313" key="4">
    <source>
        <dbReference type="EMBL" id="MBM7810461.1"/>
    </source>
</evidence>
<dbReference type="Gene3D" id="3.40.50.300">
    <property type="entry name" value="P-loop containing nucleotide triphosphate hydrolases"/>
    <property type="match status" value="1"/>
</dbReference>
<evidence type="ECO:0000256" key="2">
    <source>
        <dbReference type="ARBA" id="ARBA00022840"/>
    </source>
</evidence>
<dbReference type="EMBL" id="JAFBCL010000001">
    <property type="protein sequence ID" value="MBM7810461.1"/>
    <property type="molecule type" value="Genomic_DNA"/>
</dbReference>
<evidence type="ECO:0000313" key="5">
    <source>
        <dbReference type="Proteomes" id="UP001195724"/>
    </source>
</evidence>
<dbReference type="InterPro" id="IPR011990">
    <property type="entry name" value="TPR-like_helical_dom_sf"/>
</dbReference>
<dbReference type="PRINTS" id="PR00038">
    <property type="entry name" value="HTHLUXR"/>
</dbReference>
<protein>
    <submittedName>
        <fullName evidence="4">DNA-binding CsgD family transcriptional regulator</fullName>
    </submittedName>
</protein>
<dbReference type="RefSeq" id="WP_239562152.1">
    <property type="nucleotide sequence ID" value="NZ_JAFBCL010000001.1"/>
</dbReference>
<evidence type="ECO:0000256" key="1">
    <source>
        <dbReference type="ARBA" id="ARBA00022741"/>
    </source>
</evidence>
<dbReference type="Pfam" id="PF13191">
    <property type="entry name" value="AAA_16"/>
    <property type="match status" value="1"/>
</dbReference>
<gene>
    <name evidence="4" type="ORF">JOE68_001326</name>
</gene>
<dbReference type="InterPro" id="IPR016032">
    <property type="entry name" value="Sig_transdc_resp-reg_C-effctor"/>
</dbReference>
<dbReference type="PANTHER" id="PTHR16305:SF35">
    <property type="entry name" value="TRANSCRIPTIONAL ACTIVATOR DOMAIN"/>
    <property type="match status" value="1"/>
</dbReference>
<dbReference type="SUPFAM" id="SSF52540">
    <property type="entry name" value="P-loop containing nucleoside triphosphate hydrolases"/>
    <property type="match status" value="1"/>
</dbReference>
<feature type="domain" description="HTH luxR-type" evidence="3">
    <location>
        <begin position="878"/>
        <end position="937"/>
    </location>
</feature>
<name>A0ABS2S5T4_9PSEU</name>
<dbReference type="InterPro" id="IPR000792">
    <property type="entry name" value="Tscrpt_reg_LuxR_C"/>
</dbReference>
<dbReference type="Pfam" id="PF00196">
    <property type="entry name" value="GerE"/>
    <property type="match status" value="1"/>
</dbReference>
<evidence type="ECO:0000259" key="3">
    <source>
        <dbReference type="PROSITE" id="PS50043"/>
    </source>
</evidence>
<dbReference type="CDD" id="cd06170">
    <property type="entry name" value="LuxR_C_like"/>
    <property type="match status" value="1"/>
</dbReference>
<dbReference type="Gene3D" id="1.25.40.10">
    <property type="entry name" value="Tetratricopeptide repeat domain"/>
    <property type="match status" value="1"/>
</dbReference>
<keyword evidence="2" id="KW-0067">ATP-binding</keyword>
<dbReference type="InterPro" id="IPR027417">
    <property type="entry name" value="P-loop_NTPase"/>
</dbReference>
<sequence length="937" mass="98560">MGHGRADPLPVRSAPMIGRDAELAALLDAAGRAPSAVFVEGPAGMGKTRLVTEFAAAARAGGARVVAGACQPLPEPFPYGVLLDCLSRCRDLLVDPGPVTGALRDHLPELADGLPPAPRALGDPGAERHRLFRAVRDLLRSLGPAVLVLEDLHWADEGTRRVLRFVVADPPPGLSVVATYRREDLPAGAPLGRVLHVPTLVLRPFDAAGVRAAVDALVGAAVTSERFAEAVLRETAGIPFVVQEAVRALRDPLRDVRAEGDLAGRVLAGIDVPVLVADEVRERVGALPDAARSVAEAAAVLGMPETAGVLGAVAQAGAEHLVALVESGVLVEAAAGRFGFRHGLAGRAVCASLPGPRRRELHERAVAVLSALDRAPVARLCAHARAAGMGAEWLRYGELAADAAEEAGDVPTAVDLLSEVLADPGTGPEDANRLAAKLCGHALTGLPGGVVTERVEGLLSDPRLAPDVRGEVHLWFGLLLQRETGEVDRGAEELAQAVDLLGDQPERTVRGLAAMAGPYLGTAPIAEHRASLGRVEAVVEHLPTRALRTALLATTLGGRLVVGDPSTWERVAELPSPSDVHDPDEVHHLARAHCNLADACSWIGHYSRAREFLRSGVALTKRVAAPYVVGTAEATQARLDWLGGRWSGLGQRIDRLLGAYANLLLTTDLNLTRGWLATARGEWVRAERSFRAAAGSHPAARVFPVGVSAAGGMAGMLLSRGDAGAAEEHVERGVAVLRSKGAWVWSGDILPQAVDCYLAVDRADAARRLVAEATAGLGGVDAPLARAALTACRARLAAAEGDREGADLLYREAVDLHRDLGLPYRATQLAEQAGGAADAAALDALARSYDSLGATVDAARCRHRIRSAGVATPSRRGRRGYGSELSPRERDVARLLAGGHTNREIAQALFLSRRTVEEYVVKVRRKLNAPSRHDVRL</sequence>
<accession>A0ABS2S5T4</accession>
<dbReference type="PANTHER" id="PTHR16305">
    <property type="entry name" value="TESTICULAR SOLUBLE ADENYLYL CYCLASE"/>
    <property type="match status" value="1"/>
</dbReference>
<dbReference type="Gene3D" id="1.10.10.10">
    <property type="entry name" value="Winged helix-like DNA-binding domain superfamily/Winged helix DNA-binding domain"/>
    <property type="match status" value="1"/>
</dbReference>
<keyword evidence="4" id="KW-0238">DNA-binding</keyword>
<dbReference type="GO" id="GO:0003677">
    <property type="term" value="F:DNA binding"/>
    <property type="evidence" value="ECO:0007669"/>
    <property type="project" value="UniProtKB-KW"/>
</dbReference>
<dbReference type="InterPro" id="IPR036388">
    <property type="entry name" value="WH-like_DNA-bd_sf"/>
</dbReference>
<reference evidence="4 5" key="1">
    <citation type="submission" date="2021-01" db="EMBL/GenBank/DDBJ databases">
        <title>Sequencing the genomes of 1000 actinobacteria strains.</title>
        <authorList>
            <person name="Klenk H.-P."/>
        </authorList>
    </citation>
    <scope>NUCLEOTIDE SEQUENCE [LARGE SCALE GENOMIC DNA]</scope>
    <source>
        <strain evidence="4 5">DSM 44581</strain>
    </source>
</reference>
<dbReference type="InterPro" id="IPR041664">
    <property type="entry name" value="AAA_16"/>
</dbReference>
<comment type="caution">
    <text evidence="4">The sequence shown here is derived from an EMBL/GenBank/DDBJ whole genome shotgun (WGS) entry which is preliminary data.</text>
</comment>
<dbReference type="PROSITE" id="PS50043">
    <property type="entry name" value="HTH_LUXR_2"/>
    <property type="match status" value="1"/>
</dbReference>
<organism evidence="4 5">
    <name type="scientific">Saccharothrix algeriensis</name>
    <dbReference type="NCBI Taxonomy" id="173560"/>
    <lineage>
        <taxon>Bacteria</taxon>
        <taxon>Bacillati</taxon>
        <taxon>Actinomycetota</taxon>
        <taxon>Actinomycetes</taxon>
        <taxon>Pseudonocardiales</taxon>
        <taxon>Pseudonocardiaceae</taxon>
        <taxon>Saccharothrix</taxon>
    </lineage>
</organism>
<keyword evidence="1" id="KW-0547">Nucleotide-binding</keyword>
<dbReference type="Proteomes" id="UP001195724">
    <property type="component" value="Unassembled WGS sequence"/>
</dbReference>
<dbReference type="SUPFAM" id="SSF46894">
    <property type="entry name" value="C-terminal effector domain of the bipartite response regulators"/>
    <property type="match status" value="1"/>
</dbReference>
<keyword evidence="5" id="KW-1185">Reference proteome</keyword>
<proteinExistence type="predicted"/>
<dbReference type="SMART" id="SM00421">
    <property type="entry name" value="HTH_LUXR"/>
    <property type="match status" value="1"/>
</dbReference>